<feature type="region of interest" description="Disordered" evidence="2">
    <location>
        <begin position="413"/>
        <end position="510"/>
    </location>
</feature>
<dbReference type="PANTHER" id="PTHR17271:SF1">
    <property type="entry name" value="PROTEIN OUTSPREAD"/>
    <property type="match status" value="1"/>
</dbReference>
<dbReference type="SUPFAM" id="SSF50729">
    <property type="entry name" value="PH domain-like"/>
    <property type="match status" value="2"/>
</dbReference>
<feature type="compositionally biased region" description="Basic and acidic residues" evidence="2">
    <location>
        <begin position="455"/>
        <end position="465"/>
    </location>
</feature>
<dbReference type="EMBL" id="CP090891">
    <property type="protein sequence ID" value="ULU10901.1"/>
    <property type="molecule type" value="Genomic_DNA"/>
</dbReference>
<organism evidence="4 5">
    <name type="scientific">Caenorhabditis briggsae</name>
    <dbReference type="NCBI Taxonomy" id="6238"/>
    <lineage>
        <taxon>Eukaryota</taxon>
        <taxon>Metazoa</taxon>
        <taxon>Ecdysozoa</taxon>
        <taxon>Nematoda</taxon>
        <taxon>Chromadorea</taxon>
        <taxon>Rhabditida</taxon>
        <taxon>Rhabditina</taxon>
        <taxon>Rhabditomorpha</taxon>
        <taxon>Rhabditoidea</taxon>
        <taxon>Rhabditidae</taxon>
        <taxon>Peloderinae</taxon>
        <taxon>Caenorhabditis</taxon>
    </lineage>
</organism>
<dbReference type="InterPro" id="IPR052223">
    <property type="entry name" value="Actin_Cytoskeleton_Reg"/>
</dbReference>
<dbReference type="SMART" id="SM00233">
    <property type="entry name" value="PH"/>
    <property type="match status" value="2"/>
</dbReference>
<keyword evidence="1" id="KW-0175">Coiled coil</keyword>
<dbReference type="Gene3D" id="2.30.29.30">
    <property type="entry name" value="Pleckstrin-homology domain (PH domain)/Phosphotyrosine-binding domain (PTB)"/>
    <property type="match status" value="2"/>
</dbReference>
<accession>A0AAE9IYN8</accession>
<dbReference type="PROSITE" id="PS50003">
    <property type="entry name" value="PH_DOMAIN"/>
    <property type="match status" value="2"/>
</dbReference>
<dbReference type="PANTHER" id="PTHR17271">
    <property type="entry name" value="PLECKSTRIN HOMOLOGY PH DOMAIN-CONTAINING PROTEIN"/>
    <property type="match status" value="1"/>
</dbReference>
<dbReference type="InterPro" id="IPR011993">
    <property type="entry name" value="PH-like_dom_sf"/>
</dbReference>
<gene>
    <name evidence="4" type="ORF">L3Y34_014848</name>
</gene>
<feature type="compositionally biased region" description="Low complexity" evidence="2">
    <location>
        <begin position="254"/>
        <end position="268"/>
    </location>
</feature>
<evidence type="ECO:0000256" key="1">
    <source>
        <dbReference type="SAM" id="Coils"/>
    </source>
</evidence>
<evidence type="ECO:0000313" key="4">
    <source>
        <dbReference type="EMBL" id="ULU10901.1"/>
    </source>
</evidence>
<evidence type="ECO:0000313" key="5">
    <source>
        <dbReference type="Proteomes" id="UP000827892"/>
    </source>
</evidence>
<feature type="coiled-coil region" evidence="1">
    <location>
        <begin position="864"/>
        <end position="898"/>
    </location>
</feature>
<feature type="compositionally biased region" description="Basic residues" evidence="2">
    <location>
        <begin position="441"/>
        <end position="450"/>
    </location>
</feature>
<dbReference type="Pfam" id="PF00169">
    <property type="entry name" value="PH"/>
    <property type="match status" value="2"/>
</dbReference>
<dbReference type="CDD" id="cd13275">
    <property type="entry name" value="PH_M-RIP"/>
    <property type="match status" value="1"/>
</dbReference>
<evidence type="ECO:0000256" key="2">
    <source>
        <dbReference type="SAM" id="MobiDB-lite"/>
    </source>
</evidence>
<evidence type="ECO:0000259" key="3">
    <source>
        <dbReference type="PROSITE" id="PS50003"/>
    </source>
</evidence>
<feature type="compositionally biased region" description="Basic and acidic residues" evidence="2">
    <location>
        <begin position="479"/>
        <end position="489"/>
    </location>
</feature>
<feature type="domain" description="PH" evidence="3">
    <location>
        <begin position="279"/>
        <end position="376"/>
    </location>
</feature>
<feature type="coiled-coil region" evidence="1">
    <location>
        <begin position="519"/>
        <end position="593"/>
    </location>
</feature>
<proteinExistence type="predicted"/>
<dbReference type="Proteomes" id="UP000827892">
    <property type="component" value="Chromosome I"/>
</dbReference>
<feature type="domain" description="PH" evidence="3">
    <location>
        <begin position="40"/>
        <end position="153"/>
    </location>
</feature>
<feature type="coiled-coil region" evidence="1">
    <location>
        <begin position="710"/>
        <end position="744"/>
    </location>
</feature>
<reference evidence="4 5" key="1">
    <citation type="submission" date="2022-05" db="EMBL/GenBank/DDBJ databases">
        <title>Chromosome-level reference genomes for two strains of Caenorhabditis briggsae: an improved platform for comparative genomics.</title>
        <authorList>
            <person name="Stevens L."/>
            <person name="Andersen E.C."/>
        </authorList>
    </citation>
    <scope>NUCLEOTIDE SEQUENCE [LARGE SCALE GENOMIC DNA]</scope>
    <source>
        <strain evidence="4">QX1410_ONT</strain>
        <tissue evidence="4">Whole-organism</tissue>
    </source>
</reference>
<protein>
    <recommendedName>
        <fullName evidence="3">PH domain-containing protein</fullName>
    </recommendedName>
</protein>
<dbReference type="CDD" id="cd01236">
    <property type="entry name" value="PH_RIP"/>
    <property type="match status" value="1"/>
</dbReference>
<name>A0AAE9IYN8_CAEBR</name>
<dbReference type="AlphaFoldDB" id="A0AAE9IYN8"/>
<sequence length="1012" mass="116256">MNDCKRFEANIFNNGKCKICYKSKQNHSSESIENAKMNRKVTACGFLYVAPPNLDFSMQSHSAKRWQRRWFTLFDSGDLTYAIDNSMDTLPQLSIDMSLCYRVCEAHAITGNAHSILLAFNKTREDQPSIIYIKADTTEEIRWWQNGLSKYANSQNVTIRPPRRGIDELPISEDTMKDVPSCASSRCSSPVERLEIDRMIEGKELRGSVRSVKQRSVRDEKKESEDVATLPATSNVVINVPVNSCSPSPRDEPTSTTTSPTTPTTTPTQKLNIDILNVHTLRKGWLMLRGKSDNDWCKHWVVLAGLQLKLYKDVWAEDSTAPLLTVDLSQCENVYPSASARNYGIEIKCRRARYVLSAMTPGIRDSWVSALQQNRHHPSPTFTETFSNDANSLADSSDILGLPVKKKHIAYVAPESHHSNSMMDEHSSTELEEEEHNTNTARRRRSRRVGSRTSESADPRGRGRGESLSPSVRRSPVARVKERRGDMRQRHASNSSAASHQEKPSREELQRHIGTASRISSDENRLRSLEQQVENLRSQLHEAKEDSTRRKRETVNQEIKELRITLKSSEDELQRYRKEVDTLRRQISQNTQTLTLQRAILSTLRTQLSALSSLLRSSLFLGAVDLFDSLDNILDRISVDLSLEQTEDVLRQTTELFEKVSSAVTIPYLSDSWTMTEQEKEPREKTPDEEIEETIRQIRRNHTSEVNSIKSQCEQRLAVLKERAEREEGRRKKLQEQLVMATTRSDESISSVKTSFSQMLAEQRKTFDEELEVVKKEHEERLMEEKHATRLALEAVRRAHEEELKNVAEKNKNGEGSNIGRQSEIFDEMREELINVCALYSAKCLENSQLDEQLANLISEKEASVELSIENDKLRSEVDKKSKEIHDLQRKMNNYEKLSQSRTGKLTIRICRIISLQDRLTLLNTQKVLTPIFQVHVVAFRCHDPEVLAGTTVSRARREKQKKRNRRHDVRFHSNPIEVPQHLIEDVRRSLDVPVSERRKFFEHIAEYSTPF</sequence>
<dbReference type="InterPro" id="IPR039597">
    <property type="entry name" value="M-RIP_PH"/>
</dbReference>
<feature type="compositionally biased region" description="Basic and acidic residues" evidence="2">
    <location>
        <begin position="500"/>
        <end position="510"/>
    </location>
</feature>
<dbReference type="InterPro" id="IPR001849">
    <property type="entry name" value="PH_domain"/>
</dbReference>
<feature type="compositionally biased region" description="Basic and acidic residues" evidence="2">
    <location>
        <begin position="415"/>
        <end position="429"/>
    </location>
</feature>
<feature type="region of interest" description="Disordered" evidence="2">
    <location>
        <begin position="240"/>
        <end position="268"/>
    </location>
</feature>